<dbReference type="KEGG" id="cao:Celal_3518"/>
<gene>
    <name evidence="7" type="ordered locus">Celal_3518</name>
</gene>
<proteinExistence type="inferred from homology"/>
<comment type="similarity">
    <text evidence="2">Belongs to the LemA family.</text>
</comment>
<dbReference type="Proteomes" id="UP000008634">
    <property type="component" value="Chromosome"/>
</dbReference>
<evidence type="ECO:0000256" key="1">
    <source>
        <dbReference type="ARBA" id="ARBA00004167"/>
    </source>
</evidence>
<name>E6X8C6_CELAD</name>
<reference evidence="7 8" key="1">
    <citation type="journal article" date="2010" name="Stand. Genomic Sci.">
        <title>Complete genome sequence of Cellulophaga algicola type strain (IC166).</title>
        <authorList>
            <person name="Abt B."/>
            <person name="Lu M."/>
            <person name="Misra M."/>
            <person name="Han C."/>
            <person name="Nolan M."/>
            <person name="Lucas S."/>
            <person name="Hammon N."/>
            <person name="Deshpande S."/>
            <person name="Cheng J.F."/>
            <person name="Tapia R."/>
            <person name="Goodwin L."/>
            <person name="Pitluck S."/>
            <person name="Liolios K."/>
            <person name="Pagani I."/>
            <person name="Ivanova N."/>
            <person name="Mavromatis K."/>
            <person name="Ovchinikova G."/>
            <person name="Pati A."/>
            <person name="Chen A."/>
            <person name="Palaniappan K."/>
            <person name="Land M."/>
            <person name="Hauser L."/>
            <person name="Chang Y.J."/>
            <person name="Jeffries C.D."/>
            <person name="Detter J.C."/>
            <person name="Brambilla E."/>
            <person name="Rohde M."/>
            <person name="Tindall B.J."/>
            <person name="Goker M."/>
            <person name="Woyke T."/>
            <person name="Bristow J."/>
            <person name="Eisen J.A."/>
            <person name="Markowitz V."/>
            <person name="Hugenholtz P."/>
            <person name="Kyrpides N.C."/>
            <person name="Klenk H.P."/>
            <person name="Lapidus A."/>
        </authorList>
    </citation>
    <scope>NUCLEOTIDE SEQUENCE [LARGE SCALE GENOMIC DNA]</scope>
    <source>
        <strain evidence="8">DSM 14237 / IC166 / ACAM 630</strain>
    </source>
</reference>
<dbReference type="GO" id="GO:0016020">
    <property type="term" value="C:membrane"/>
    <property type="evidence" value="ECO:0007669"/>
    <property type="project" value="UniProtKB-SubCell"/>
</dbReference>
<dbReference type="SUPFAM" id="SSF140478">
    <property type="entry name" value="LemA-like"/>
    <property type="match status" value="1"/>
</dbReference>
<dbReference type="InterPro" id="IPR023353">
    <property type="entry name" value="LemA-like_dom_sf"/>
</dbReference>
<evidence type="ECO:0000256" key="3">
    <source>
        <dbReference type="ARBA" id="ARBA00022692"/>
    </source>
</evidence>
<accession>E6X8C6</accession>
<evidence type="ECO:0000256" key="4">
    <source>
        <dbReference type="ARBA" id="ARBA00022989"/>
    </source>
</evidence>
<feature type="transmembrane region" description="Helical" evidence="6">
    <location>
        <begin position="6"/>
        <end position="25"/>
    </location>
</feature>
<dbReference type="PANTHER" id="PTHR34478">
    <property type="entry name" value="PROTEIN LEMA"/>
    <property type="match status" value="1"/>
</dbReference>
<dbReference type="PANTHER" id="PTHR34478:SF1">
    <property type="entry name" value="PROTEIN LEMA"/>
    <property type="match status" value="1"/>
</dbReference>
<dbReference type="AlphaFoldDB" id="E6X8C6"/>
<keyword evidence="8" id="KW-1185">Reference proteome</keyword>
<dbReference type="STRING" id="688270.Celal_3518"/>
<evidence type="ECO:0000256" key="5">
    <source>
        <dbReference type="ARBA" id="ARBA00023136"/>
    </source>
</evidence>
<dbReference type="Gene3D" id="1.20.1440.20">
    <property type="entry name" value="LemA-like domain"/>
    <property type="match status" value="1"/>
</dbReference>
<keyword evidence="3 6" id="KW-0812">Transmembrane</keyword>
<organism evidence="7 8">
    <name type="scientific">Cellulophaga algicola (strain DSM 14237 / IC166 / ACAM 630)</name>
    <dbReference type="NCBI Taxonomy" id="688270"/>
    <lineage>
        <taxon>Bacteria</taxon>
        <taxon>Pseudomonadati</taxon>
        <taxon>Bacteroidota</taxon>
        <taxon>Flavobacteriia</taxon>
        <taxon>Flavobacteriales</taxon>
        <taxon>Flavobacteriaceae</taxon>
        <taxon>Cellulophaga</taxon>
    </lineage>
</organism>
<dbReference type="HOGENOM" id="CLU_056714_3_1_10"/>
<dbReference type="OrthoDB" id="9804152at2"/>
<dbReference type="eggNOG" id="COG1704">
    <property type="taxonomic scope" value="Bacteria"/>
</dbReference>
<comment type="subcellular location">
    <subcellularLocation>
        <location evidence="1">Membrane</location>
        <topology evidence="1">Single-pass membrane protein</topology>
    </subcellularLocation>
</comment>
<evidence type="ECO:0000256" key="2">
    <source>
        <dbReference type="ARBA" id="ARBA00008854"/>
    </source>
</evidence>
<protein>
    <submittedName>
        <fullName evidence="7">LemA family protein</fullName>
    </submittedName>
</protein>
<dbReference type="RefSeq" id="WP_013552233.1">
    <property type="nucleotide sequence ID" value="NC_014934.1"/>
</dbReference>
<evidence type="ECO:0000313" key="8">
    <source>
        <dbReference type="Proteomes" id="UP000008634"/>
    </source>
</evidence>
<keyword evidence="5 6" id="KW-0472">Membrane</keyword>
<dbReference type="InterPro" id="IPR007156">
    <property type="entry name" value="MamQ_LemA"/>
</dbReference>
<keyword evidence="4 6" id="KW-1133">Transmembrane helix</keyword>
<evidence type="ECO:0000313" key="7">
    <source>
        <dbReference type="EMBL" id="ADV50782.1"/>
    </source>
</evidence>
<sequence>MSPLISYSIIALLIVGIISVIISSYNKLIMLKNNVDKAFFNIDVLLKQRADEIPNLIKVVKESMHYEEATLTKLTELRTSYFSSNKQEEKIGLSNQMDALVNSIFVISENYPDLKANKNFTMLQQRVSGIEDAIADRREFYNESITMFNIGIAEFPPVILAKLLGYKEKALLQITALEKKYDGIQF</sequence>
<dbReference type="EMBL" id="CP002453">
    <property type="protein sequence ID" value="ADV50782.1"/>
    <property type="molecule type" value="Genomic_DNA"/>
</dbReference>
<dbReference type="Pfam" id="PF04011">
    <property type="entry name" value="LemA"/>
    <property type="match status" value="1"/>
</dbReference>
<evidence type="ECO:0000256" key="6">
    <source>
        <dbReference type="SAM" id="Phobius"/>
    </source>
</evidence>